<dbReference type="PANTHER" id="PTHR24348">
    <property type="entry name" value="SERINE/THREONINE-PROTEIN KINASE UNC-51-RELATED"/>
    <property type="match status" value="1"/>
</dbReference>
<keyword evidence="7" id="KW-0418">Kinase</keyword>
<dbReference type="GO" id="GO:0000045">
    <property type="term" value="P:autophagosome assembly"/>
    <property type="evidence" value="ECO:0007669"/>
    <property type="project" value="TreeGrafter"/>
</dbReference>
<feature type="region of interest" description="Disordered" evidence="14">
    <location>
        <begin position="669"/>
        <end position="757"/>
    </location>
</feature>
<keyword evidence="9" id="KW-0653">Protein transport</keyword>
<evidence type="ECO:0000256" key="6">
    <source>
        <dbReference type="ARBA" id="ARBA00022741"/>
    </source>
</evidence>
<feature type="compositionally biased region" description="Polar residues" evidence="14">
    <location>
        <begin position="692"/>
        <end position="701"/>
    </location>
</feature>
<dbReference type="KEGG" id="pfy:PFICI_11555"/>
<dbReference type="OMA" id="FMHEEGF"/>
<dbReference type="InParanoid" id="W3WQQ0"/>
<protein>
    <recommendedName>
        <fullName evidence="2">non-specific serine/threonine protein kinase</fullName>
        <ecNumber evidence="2">2.7.11.1</ecNumber>
    </recommendedName>
    <alternativeName>
        <fullName evidence="11">Autophagy-related protein 1</fullName>
    </alternativeName>
</protein>
<evidence type="ECO:0000256" key="7">
    <source>
        <dbReference type="ARBA" id="ARBA00022777"/>
    </source>
</evidence>
<dbReference type="PROSITE" id="PS00108">
    <property type="entry name" value="PROTEIN_KINASE_ST"/>
    <property type="match status" value="1"/>
</dbReference>
<dbReference type="RefSeq" id="XP_007838327.1">
    <property type="nucleotide sequence ID" value="XM_007840136.1"/>
</dbReference>
<dbReference type="Gene3D" id="1.10.510.10">
    <property type="entry name" value="Transferase(Phosphotransferase) domain 1"/>
    <property type="match status" value="1"/>
</dbReference>
<dbReference type="SMART" id="SM00220">
    <property type="entry name" value="S_TKc"/>
    <property type="match status" value="1"/>
</dbReference>
<feature type="region of interest" description="Disordered" evidence="14">
    <location>
        <begin position="502"/>
        <end position="523"/>
    </location>
</feature>
<accession>W3WQQ0</accession>
<dbReference type="eggNOG" id="KOG0615">
    <property type="taxonomic scope" value="Eukaryota"/>
</dbReference>
<dbReference type="InterPro" id="IPR036533">
    <property type="entry name" value="BAG_dom_sf"/>
</dbReference>
<dbReference type="Proteomes" id="UP000030651">
    <property type="component" value="Unassembled WGS sequence"/>
</dbReference>
<dbReference type="GO" id="GO:0015031">
    <property type="term" value="P:protein transport"/>
    <property type="evidence" value="ECO:0007669"/>
    <property type="project" value="UniProtKB-KW"/>
</dbReference>
<dbReference type="GO" id="GO:0005776">
    <property type="term" value="C:autophagosome"/>
    <property type="evidence" value="ECO:0007669"/>
    <property type="project" value="TreeGrafter"/>
</dbReference>
<evidence type="ECO:0000313" key="16">
    <source>
        <dbReference type="EMBL" id="ETS76168.1"/>
    </source>
</evidence>
<dbReference type="PANTHER" id="PTHR24348:SF22">
    <property type="entry name" value="NON-SPECIFIC SERINE_THREONINE PROTEIN KINASE"/>
    <property type="match status" value="1"/>
</dbReference>
<name>W3WQQ0_PESFW</name>
<feature type="compositionally biased region" description="Basic and acidic residues" evidence="14">
    <location>
        <begin position="399"/>
        <end position="410"/>
    </location>
</feature>
<feature type="compositionally biased region" description="Low complexity" evidence="14">
    <location>
        <begin position="411"/>
        <end position="424"/>
    </location>
</feature>
<feature type="compositionally biased region" description="Basic and acidic residues" evidence="14">
    <location>
        <begin position="669"/>
        <end position="690"/>
    </location>
</feature>
<proteinExistence type="predicted"/>
<dbReference type="EC" id="2.7.11.1" evidence="2"/>
<evidence type="ECO:0000313" key="17">
    <source>
        <dbReference type="Proteomes" id="UP000030651"/>
    </source>
</evidence>
<dbReference type="STRING" id="1229662.W3WQQ0"/>
<dbReference type="HOGENOM" id="CLU_335892_0_0_1"/>
<feature type="compositionally biased region" description="Basic and acidic residues" evidence="14">
    <location>
        <begin position="738"/>
        <end position="747"/>
    </location>
</feature>
<evidence type="ECO:0000256" key="5">
    <source>
        <dbReference type="ARBA" id="ARBA00022679"/>
    </source>
</evidence>
<dbReference type="Pfam" id="PF02179">
    <property type="entry name" value="BAG"/>
    <property type="match status" value="1"/>
</dbReference>
<feature type="compositionally biased region" description="Polar residues" evidence="14">
    <location>
        <begin position="355"/>
        <end position="368"/>
    </location>
</feature>
<evidence type="ECO:0000256" key="10">
    <source>
        <dbReference type="ARBA" id="ARBA00023006"/>
    </source>
</evidence>
<keyword evidence="10" id="KW-0072">Autophagy</keyword>
<evidence type="ECO:0000256" key="1">
    <source>
        <dbReference type="ARBA" id="ARBA00004623"/>
    </source>
</evidence>
<evidence type="ECO:0000256" key="8">
    <source>
        <dbReference type="ARBA" id="ARBA00022840"/>
    </source>
</evidence>
<keyword evidence="8" id="KW-0067">ATP-binding</keyword>
<keyword evidence="6" id="KW-0547">Nucleotide-binding</keyword>
<dbReference type="GO" id="GO:0051087">
    <property type="term" value="F:protein-folding chaperone binding"/>
    <property type="evidence" value="ECO:0007669"/>
    <property type="project" value="InterPro"/>
</dbReference>
<keyword evidence="5" id="KW-0808">Transferase</keyword>
<dbReference type="InterPro" id="IPR008271">
    <property type="entry name" value="Ser/Thr_kinase_AS"/>
</dbReference>
<dbReference type="InterPro" id="IPR045269">
    <property type="entry name" value="Atg1-like"/>
</dbReference>
<dbReference type="Pfam" id="PF00069">
    <property type="entry name" value="Pkinase"/>
    <property type="match status" value="1"/>
</dbReference>
<dbReference type="PROSITE" id="PS50011">
    <property type="entry name" value="PROTEIN_KINASE_DOM"/>
    <property type="match status" value="1"/>
</dbReference>
<evidence type="ECO:0000256" key="2">
    <source>
        <dbReference type="ARBA" id="ARBA00012513"/>
    </source>
</evidence>
<dbReference type="GO" id="GO:0005524">
    <property type="term" value="F:ATP binding"/>
    <property type="evidence" value="ECO:0007669"/>
    <property type="project" value="UniProtKB-KW"/>
</dbReference>
<feature type="region of interest" description="Disordered" evidence="14">
    <location>
        <begin position="322"/>
        <end position="461"/>
    </location>
</feature>
<evidence type="ECO:0000256" key="13">
    <source>
        <dbReference type="ARBA" id="ARBA00048679"/>
    </source>
</evidence>
<gene>
    <name evidence="16" type="ORF">PFICI_11555</name>
</gene>
<feature type="region of interest" description="Disordered" evidence="14">
    <location>
        <begin position="541"/>
        <end position="572"/>
    </location>
</feature>
<dbReference type="Gene3D" id="1.20.58.120">
    <property type="entry name" value="BAG domain"/>
    <property type="match status" value="1"/>
</dbReference>
<dbReference type="OrthoDB" id="10252171at2759"/>
<comment type="subcellular location">
    <subcellularLocation>
        <location evidence="1">Preautophagosomal structure membrane</location>
        <topology evidence="1">Peripheral membrane protein</topology>
    </subcellularLocation>
</comment>
<feature type="compositionally biased region" description="Basic and acidic residues" evidence="14">
    <location>
        <begin position="549"/>
        <end position="560"/>
    </location>
</feature>
<dbReference type="GO" id="GO:0004674">
    <property type="term" value="F:protein serine/threonine kinase activity"/>
    <property type="evidence" value="ECO:0007669"/>
    <property type="project" value="UniProtKB-KW"/>
</dbReference>
<feature type="compositionally biased region" description="Basic and acidic residues" evidence="14">
    <location>
        <begin position="506"/>
        <end position="523"/>
    </location>
</feature>
<evidence type="ECO:0000256" key="3">
    <source>
        <dbReference type="ARBA" id="ARBA00022448"/>
    </source>
</evidence>
<dbReference type="EMBL" id="KI912117">
    <property type="protein sequence ID" value="ETS76168.1"/>
    <property type="molecule type" value="Genomic_DNA"/>
</dbReference>
<comment type="catalytic activity">
    <reaction evidence="12">
        <text>L-threonyl-[protein] + ATP = O-phospho-L-threonyl-[protein] + ADP + H(+)</text>
        <dbReference type="Rhea" id="RHEA:46608"/>
        <dbReference type="Rhea" id="RHEA-COMP:11060"/>
        <dbReference type="Rhea" id="RHEA-COMP:11605"/>
        <dbReference type="ChEBI" id="CHEBI:15378"/>
        <dbReference type="ChEBI" id="CHEBI:30013"/>
        <dbReference type="ChEBI" id="CHEBI:30616"/>
        <dbReference type="ChEBI" id="CHEBI:61977"/>
        <dbReference type="ChEBI" id="CHEBI:456216"/>
        <dbReference type="EC" id="2.7.11.1"/>
    </reaction>
</comment>
<dbReference type="GO" id="GO:0034045">
    <property type="term" value="C:phagophore assembly site membrane"/>
    <property type="evidence" value="ECO:0007669"/>
    <property type="project" value="UniProtKB-SubCell"/>
</dbReference>
<evidence type="ECO:0000256" key="14">
    <source>
        <dbReference type="SAM" id="MobiDB-lite"/>
    </source>
</evidence>
<evidence type="ECO:0000259" key="15">
    <source>
        <dbReference type="PROSITE" id="PS50011"/>
    </source>
</evidence>
<reference evidence="17" key="1">
    <citation type="journal article" date="2015" name="BMC Genomics">
        <title>Genomic and transcriptomic analysis of the endophytic fungus Pestalotiopsis fici reveals its lifestyle and high potential for synthesis of natural products.</title>
        <authorList>
            <person name="Wang X."/>
            <person name="Zhang X."/>
            <person name="Liu L."/>
            <person name="Xiang M."/>
            <person name="Wang W."/>
            <person name="Sun X."/>
            <person name="Che Y."/>
            <person name="Guo L."/>
            <person name="Liu G."/>
            <person name="Guo L."/>
            <person name="Wang C."/>
            <person name="Yin W.B."/>
            <person name="Stadler M."/>
            <person name="Zhang X."/>
            <person name="Liu X."/>
        </authorList>
    </citation>
    <scope>NUCLEOTIDE SEQUENCE [LARGE SCALE GENOMIC DNA]</scope>
    <source>
        <strain evidence="17">W106-1 / CGMCC3.15140</strain>
    </source>
</reference>
<dbReference type="GO" id="GO:0005829">
    <property type="term" value="C:cytosol"/>
    <property type="evidence" value="ECO:0007669"/>
    <property type="project" value="TreeGrafter"/>
</dbReference>
<dbReference type="InterPro" id="IPR000719">
    <property type="entry name" value="Prot_kinase_dom"/>
</dbReference>
<dbReference type="GO" id="GO:0010506">
    <property type="term" value="P:regulation of autophagy"/>
    <property type="evidence" value="ECO:0007669"/>
    <property type="project" value="InterPro"/>
</dbReference>
<evidence type="ECO:0000256" key="11">
    <source>
        <dbReference type="ARBA" id="ARBA00030237"/>
    </source>
</evidence>
<dbReference type="InterPro" id="IPR011009">
    <property type="entry name" value="Kinase-like_dom_sf"/>
</dbReference>
<keyword evidence="3" id="KW-0813">Transport</keyword>
<feature type="domain" description="Protein kinase" evidence="15">
    <location>
        <begin position="42"/>
        <end position="316"/>
    </location>
</feature>
<keyword evidence="4" id="KW-0723">Serine/threonine-protein kinase</keyword>
<dbReference type="SUPFAM" id="SSF63491">
    <property type="entry name" value="BAG domain"/>
    <property type="match status" value="1"/>
</dbReference>
<comment type="catalytic activity">
    <reaction evidence="13">
        <text>L-seryl-[protein] + ATP = O-phospho-L-seryl-[protein] + ADP + H(+)</text>
        <dbReference type="Rhea" id="RHEA:17989"/>
        <dbReference type="Rhea" id="RHEA-COMP:9863"/>
        <dbReference type="Rhea" id="RHEA-COMP:11604"/>
        <dbReference type="ChEBI" id="CHEBI:15378"/>
        <dbReference type="ChEBI" id="CHEBI:29999"/>
        <dbReference type="ChEBI" id="CHEBI:30616"/>
        <dbReference type="ChEBI" id="CHEBI:83421"/>
        <dbReference type="ChEBI" id="CHEBI:456216"/>
        <dbReference type="EC" id="2.7.11.1"/>
    </reaction>
</comment>
<dbReference type="GeneID" id="19276568"/>
<dbReference type="InterPro" id="IPR003103">
    <property type="entry name" value="BAG_domain"/>
</dbReference>
<dbReference type="SUPFAM" id="SSF56112">
    <property type="entry name" value="Protein kinase-like (PK-like)"/>
    <property type="match status" value="1"/>
</dbReference>
<feature type="compositionally biased region" description="Basic and acidic residues" evidence="14">
    <location>
        <begin position="429"/>
        <end position="440"/>
    </location>
</feature>
<dbReference type="AlphaFoldDB" id="W3WQQ0"/>
<sequence length="849" mass="95635">MALRLPELVRDSCLETIFNAENTVHIYHDRPGRRAIPRRETWKKKRILGSGGNGVVWLEEQLDSLGKDPSAGYRAVKQITSTESKSILEICKSELEALAKFSTRKYAHCFVQSFGWYQGPNVLSITMEYCPNGDLQNYLLKHVRLPESDTQEIISQVVQGLHFMHEEGFAHRDLKPGNILIKSLPPEDYWWVKICDLGLSKRIEGVIGHSTTVKGTLGYLAPELLGFGDSDPRKADPYAIDMWCLGEMTYRMLCGNATFASYGQVREYQLATRPFPEEQLYKIEASKASVSFTKSAMKAEPRLRLNVHEAFYHGWLKMKLDEPQTSDQSTRRPAGPLPSFNITDLSRHRDEEPSGSWSTITDPMNRTSIPLRPFSAERVPQESRQPSYGRNYAPPSPLSKEERLGYEQTRRSSPARARSSSGSGMNQNERQRHTHDEPRRRSGTFEPEKYEDGSNKMQKAAAASIIAGATEAFRVHREPGSSSGDKMRRILAAAAGAATIDAATDNSRRNRDHDYRHGYKDNRRSLDPATAIIGDLAANRVVNGPSSNDRAEPAETRRGTAEPTTSARVSTSPAMEKLRAIESYWNTTLLPRCLAFSTSPPRDIQDRHNEHLRLNAWADREIFFKLDEIVSGDDEMEAEVRAKRKVLLVQVQSVLARLEPLVDPVGQDDRLRYRSNRDDYLSTEDPRDLGTPDTSTTSPQHPYTGRKVGPEYDGQRNKGSRSQRNREYPASTDSGFAEQRDPNDRPRNFNFSEANGFRFSDPSAVFAEFMRSQPGGPDILDEFLQNEPSPRRGRGGGAHSTRPGSPPSSVKPKSSGQRDPQHDGRSFKPQYAEDIFAEFIRSKSAHQYP</sequence>
<feature type="compositionally biased region" description="Polar residues" evidence="14">
    <location>
        <begin position="562"/>
        <end position="572"/>
    </location>
</feature>
<evidence type="ECO:0000256" key="4">
    <source>
        <dbReference type="ARBA" id="ARBA00022527"/>
    </source>
</evidence>
<evidence type="ECO:0000256" key="9">
    <source>
        <dbReference type="ARBA" id="ARBA00022927"/>
    </source>
</evidence>
<organism evidence="16 17">
    <name type="scientific">Pestalotiopsis fici (strain W106-1 / CGMCC3.15140)</name>
    <dbReference type="NCBI Taxonomy" id="1229662"/>
    <lineage>
        <taxon>Eukaryota</taxon>
        <taxon>Fungi</taxon>
        <taxon>Dikarya</taxon>
        <taxon>Ascomycota</taxon>
        <taxon>Pezizomycotina</taxon>
        <taxon>Sordariomycetes</taxon>
        <taxon>Xylariomycetidae</taxon>
        <taxon>Amphisphaeriales</taxon>
        <taxon>Sporocadaceae</taxon>
        <taxon>Pestalotiopsis</taxon>
    </lineage>
</organism>
<keyword evidence="17" id="KW-1185">Reference proteome</keyword>
<feature type="region of interest" description="Disordered" evidence="14">
    <location>
        <begin position="771"/>
        <end position="832"/>
    </location>
</feature>
<evidence type="ECO:0000256" key="12">
    <source>
        <dbReference type="ARBA" id="ARBA00047899"/>
    </source>
</evidence>